<dbReference type="EMBL" id="CP000378">
    <property type="protein sequence ID" value="ABF77794.1"/>
    <property type="molecule type" value="Genomic_DNA"/>
</dbReference>
<accession>A0A0H2XSA1</accession>
<evidence type="ECO:0000313" key="1">
    <source>
        <dbReference type="EMBL" id="ABF77794.1"/>
    </source>
</evidence>
<gene>
    <name evidence="1" type="ordered locus">Bcen_2898</name>
</gene>
<organism evidence="1">
    <name type="scientific">Burkholderia orbicola (strain AU 1054)</name>
    <dbReference type="NCBI Taxonomy" id="331271"/>
    <lineage>
        <taxon>Bacteria</taxon>
        <taxon>Pseudomonadati</taxon>
        <taxon>Pseudomonadota</taxon>
        <taxon>Betaproteobacteria</taxon>
        <taxon>Burkholderiales</taxon>
        <taxon>Burkholderiaceae</taxon>
        <taxon>Burkholderia</taxon>
        <taxon>Burkholderia cepacia complex</taxon>
        <taxon>Burkholderia orbicola</taxon>
    </lineage>
</organism>
<proteinExistence type="predicted"/>
<name>A0A0H2XSA1_BURO1</name>
<dbReference type="AlphaFoldDB" id="A0A0H2XSA1"/>
<reference evidence="1" key="1">
    <citation type="submission" date="2006-05" db="EMBL/GenBank/DDBJ databases">
        <title>Complete sequence of chromosome 1 of Burkholderia cenocepacia AU 1054.</title>
        <authorList>
            <consortium name="US DOE Joint Genome Institute"/>
            <person name="Copeland A."/>
            <person name="Lucas S."/>
            <person name="Lapidus A."/>
            <person name="Barry K."/>
            <person name="Detter J.C."/>
            <person name="Glavina del Rio T."/>
            <person name="Hammon N."/>
            <person name="Israni S."/>
            <person name="Dalin E."/>
            <person name="Tice H."/>
            <person name="Pitluck S."/>
            <person name="Chain P."/>
            <person name="Malfatti S."/>
            <person name="Shin M."/>
            <person name="Vergez L."/>
            <person name="Schmutz J."/>
            <person name="Larimer F."/>
            <person name="Land M."/>
            <person name="Hauser L."/>
            <person name="Kyrpides N."/>
            <person name="Lykidis A."/>
            <person name="LiPuma J.J."/>
            <person name="Konstantinidis K."/>
            <person name="Tiedje J.M."/>
            <person name="Richardson P."/>
        </authorList>
    </citation>
    <scope>NUCLEOTIDE SEQUENCE [LARGE SCALE GENOMIC DNA]</scope>
    <source>
        <strain evidence="1">AU 1054</strain>
    </source>
</reference>
<dbReference type="HOGENOM" id="CLU_2435130_0_0_4"/>
<protein>
    <submittedName>
        <fullName evidence="1">Phage-related integrase</fullName>
    </submittedName>
</protein>
<sequence length="90" mass="10078">MATPIVSKTARDKLPPRREPYFARVQSGLYVGFRKLAEGDGTWIARRRNEAGKQEYKALGTLPSFDDAVKATLEWSKAADAVDVRTELTH</sequence>